<protein>
    <submittedName>
        <fullName evidence="1">Uncharacterized protein</fullName>
    </submittedName>
</protein>
<reference evidence="1" key="1">
    <citation type="journal article" date="2021" name="Proc. Natl. Acad. Sci. U.S.A.">
        <title>A Catalog of Tens of Thousands of Viruses from Human Metagenomes Reveals Hidden Associations with Chronic Diseases.</title>
        <authorList>
            <person name="Tisza M.J."/>
            <person name="Buck C.B."/>
        </authorList>
    </citation>
    <scope>NUCLEOTIDE SEQUENCE</scope>
    <source>
        <strain evidence="1">CtBtT5</strain>
    </source>
</reference>
<evidence type="ECO:0000313" key="1">
    <source>
        <dbReference type="EMBL" id="DAE11920.1"/>
    </source>
</evidence>
<proteinExistence type="predicted"/>
<name>A0A8S5PYS9_9CAUD</name>
<organism evidence="1">
    <name type="scientific">Myoviridae sp. ctBtT5</name>
    <dbReference type="NCBI Taxonomy" id="2825048"/>
    <lineage>
        <taxon>Viruses</taxon>
        <taxon>Duplodnaviria</taxon>
        <taxon>Heunggongvirae</taxon>
        <taxon>Uroviricota</taxon>
        <taxon>Caudoviricetes</taxon>
    </lineage>
</organism>
<sequence length="42" mass="5040">MGQATLYKLTSQSLRLTFKLTRELYFIFSEFQVFFEKIKKAS</sequence>
<accession>A0A8S5PYS9</accession>
<dbReference type="EMBL" id="BK015540">
    <property type="protein sequence ID" value="DAE11920.1"/>
    <property type="molecule type" value="Genomic_DNA"/>
</dbReference>